<dbReference type="Proteomes" id="UP001286313">
    <property type="component" value="Unassembled WGS sequence"/>
</dbReference>
<evidence type="ECO:0000256" key="12">
    <source>
        <dbReference type="ARBA" id="ARBA00045850"/>
    </source>
</evidence>
<keyword evidence="7" id="KW-0540">Nuclease</keyword>
<dbReference type="GO" id="GO:0016787">
    <property type="term" value="F:hydrolase activity"/>
    <property type="evidence" value="ECO:0007669"/>
    <property type="project" value="UniProtKB-KW"/>
</dbReference>
<comment type="cofactor">
    <cofactor evidence="1">
        <name>a divalent metal cation</name>
        <dbReference type="ChEBI" id="CHEBI:60240"/>
    </cofactor>
</comment>
<evidence type="ECO:0000313" key="15">
    <source>
        <dbReference type="Proteomes" id="UP001286313"/>
    </source>
</evidence>
<reference evidence="14" key="1">
    <citation type="submission" date="2023-10" db="EMBL/GenBank/DDBJ databases">
        <title>Genome assemblies of two species of porcelain crab, Petrolisthes cinctipes and Petrolisthes manimaculis (Anomura: Porcellanidae).</title>
        <authorList>
            <person name="Angst P."/>
        </authorList>
    </citation>
    <scope>NUCLEOTIDE SEQUENCE</scope>
    <source>
        <strain evidence="14">PB745_01</strain>
        <tissue evidence="14">Gill</tissue>
    </source>
</reference>
<dbReference type="EMBL" id="JAWQEG010007737">
    <property type="protein sequence ID" value="KAK3851774.1"/>
    <property type="molecule type" value="Genomic_DNA"/>
</dbReference>
<protein>
    <recommendedName>
        <fullName evidence="5">Putative nuclease HARBI1</fullName>
    </recommendedName>
    <alternativeName>
        <fullName evidence="11">Harbinger transposase-derived nuclease</fullName>
    </alternativeName>
</protein>
<dbReference type="GO" id="GO:0005737">
    <property type="term" value="C:cytoplasm"/>
    <property type="evidence" value="ECO:0007669"/>
    <property type="project" value="UniProtKB-SubCell"/>
</dbReference>
<feature type="domain" description="DDE Tnp4" evidence="13">
    <location>
        <begin position="148"/>
        <end position="298"/>
    </location>
</feature>
<keyword evidence="9" id="KW-0378">Hydrolase</keyword>
<evidence type="ECO:0000256" key="9">
    <source>
        <dbReference type="ARBA" id="ARBA00022801"/>
    </source>
</evidence>
<evidence type="ECO:0000256" key="7">
    <source>
        <dbReference type="ARBA" id="ARBA00022722"/>
    </source>
</evidence>
<evidence type="ECO:0000256" key="6">
    <source>
        <dbReference type="ARBA" id="ARBA00022490"/>
    </source>
</evidence>
<comment type="similarity">
    <text evidence="4">Belongs to the HARBI1 family.</text>
</comment>
<evidence type="ECO:0000256" key="11">
    <source>
        <dbReference type="ARBA" id="ARBA00030126"/>
    </source>
</evidence>
<dbReference type="GO" id="GO:0004518">
    <property type="term" value="F:nuclease activity"/>
    <property type="evidence" value="ECO:0007669"/>
    <property type="project" value="UniProtKB-KW"/>
</dbReference>
<evidence type="ECO:0000256" key="8">
    <source>
        <dbReference type="ARBA" id="ARBA00022723"/>
    </source>
</evidence>
<evidence type="ECO:0000256" key="2">
    <source>
        <dbReference type="ARBA" id="ARBA00004123"/>
    </source>
</evidence>
<dbReference type="PANTHER" id="PTHR22930:SF286">
    <property type="entry name" value="NUCLEASE HARBI1"/>
    <property type="match status" value="1"/>
</dbReference>
<keyword evidence="10" id="KW-0539">Nucleus</keyword>
<comment type="function">
    <text evidence="12">Transposase-derived protein that may have nuclease activity. Does not have transposase activity.</text>
</comment>
<proteinExistence type="inferred from homology"/>
<dbReference type="InterPro" id="IPR026103">
    <property type="entry name" value="HARBI1_animal"/>
</dbReference>
<dbReference type="GO" id="GO:0005634">
    <property type="term" value="C:nucleus"/>
    <property type="evidence" value="ECO:0007669"/>
    <property type="project" value="UniProtKB-SubCell"/>
</dbReference>
<gene>
    <name evidence="14" type="ORF">Pcinc_041595</name>
</gene>
<dbReference type="InterPro" id="IPR027806">
    <property type="entry name" value="HARBI1_dom"/>
</dbReference>
<evidence type="ECO:0000256" key="1">
    <source>
        <dbReference type="ARBA" id="ARBA00001968"/>
    </source>
</evidence>
<name>A0AAE1EGS2_PETCI</name>
<comment type="caution">
    <text evidence="14">The sequence shown here is derived from an EMBL/GenBank/DDBJ whole genome shotgun (WGS) entry which is preliminary data.</text>
</comment>
<accession>A0AAE1EGS2</accession>
<dbReference type="GO" id="GO:0046872">
    <property type="term" value="F:metal ion binding"/>
    <property type="evidence" value="ECO:0007669"/>
    <property type="project" value="UniProtKB-KW"/>
</dbReference>
<evidence type="ECO:0000256" key="4">
    <source>
        <dbReference type="ARBA" id="ARBA00006958"/>
    </source>
</evidence>
<evidence type="ECO:0000256" key="3">
    <source>
        <dbReference type="ARBA" id="ARBA00004496"/>
    </source>
</evidence>
<dbReference type="PRINTS" id="PR02086">
    <property type="entry name" value="PUTNUCHARBI1"/>
</dbReference>
<comment type="subcellular location">
    <subcellularLocation>
        <location evidence="3">Cytoplasm</location>
    </subcellularLocation>
    <subcellularLocation>
        <location evidence="2">Nucleus</location>
    </subcellularLocation>
</comment>
<dbReference type="PANTHER" id="PTHR22930">
    <property type="match status" value="1"/>
</dbReference>
<evidence type="ECO:0000259" key="13">
    <source>
        <dbReference type="Pfam" id="PF13359"/>
    </source>
</evidence>
<keyword evidence="8" id="KW-0479">Metal-binding</keyword>
<evidence type="ECO:0000256" key="10">
    <source>
        <dbReference type="ARBA" id="ARBA00023242"/>
    </source>
</evidence>
<dbReference type="InterPro" id="IPR045249">
    <property type="entry name" value="HARBI1-like"/>
</dbReference>
<dbReference type="Pfam" id="PF13359">
    <property type="entry name" value="DDE_Tnp_4"/>
    <property type="match status" value="1"/>
</dbReference>
<dbReference type="AlphaFoldDB" id="A0AAE1EGS2"/>
<sequence>MAHQQDQPQAQLRQVRNYRPRRNVLEELDDTDLIKRYRLDREGIEFVTDMLRGALESATSRSMAISPELKVIITLRYLATGKMQQCSGDDLGLSQPSISRVIKQTVEALASPAITTRIIKFPRARIDIQRTQNEFMQIANFPGVVGIVDGTHIRIVAPTEYEEEYVNRKHYHSINTQIVFDANYKILDVVANWPGSTHDARILRHSGLLRLFETNMVPAGCHLLGDSAYPCKRWLLTPYLRPLAGAQEAYNRAHKRTPCVVERGIGQLKRRFHVLHGEVRVSPQKTCKIILACAVLYNICKDRHIHIPEEDLLDENAAEDVEDRGRNEDAPAGVPEDGLRFRDHFVNLHFAVED</sequence>
<organism evidence="14 15">
    <name type="scientific">Petrolisthes cinctipes</name>
    <name type="common">Flat porcelain crab</name>
    <dbReference type="NCBI Taxonomy" id="88211"/>
    <lineage>
        <taxon>Eukaryota</taxon>
        <taxon>Metazoa</taxon>
        <taxon>Ecdysozoa</taxon>
        <taxon>Arthropoda</taxon>
        <taxon>Crustacea</taxon>
        <taxon>Multicrustacea</taxon>
        <taxon>Malacostraca</taxon>
        <taxon>Eumalacostraca</taxon>
        <taxon>Eucarida</taxon>
        <taxon>Decapoda</taxon>
        <taxon>Pleocyemata</taxon>
        <taxon>Anomura</taxon>
        <taxon>Galatheoidea</taxon>
        <taxon>Porcellanidae</taxon>
        <taxon>Petrolisthes</taxon>
    </lineage>
</organism>
<evidence type="ECO:0000313" key="14">
    <source>
        <dbReference type="EMBL" id="KAK3851774.1"/>
    </source>
</evidence>
<keyword evidence="15" id="KW-1185">Reference proteome</keyword>
<keyword evidence="6" id="KW-0963">Cytoplasm</keyword>
<evidence type="ECO:0000256" key="5">
    <source>
        <dbReference type="ARBA" id="ARBA00015519"/>
    </source>
</evidence>